<evidence type="ECO:0000256" key="6">
    <source>
        <dbReference type="SAM" id="Phobius"/>
    </source>
</evidence>
<feature type="transmembrane region" description="Helical" evidence="6">
    <location>
        <begin position="138"/>
        <end position="160"/>
    </location>
</feature>
<dbReference type="InterPro" id="IPR050833">
    <property type="entry name" value="Poly_Biosynth_Transport"/>
</dbReference>
<evidence type="ECO:0000313" key="8">
    <source>
        <dbReference type="Proteomes" id="UP001165069"/>
    </source>
</evidence>
<feature type="transmembrane region" description="Helical" evidence="6">
    <location>
        <begin position="292"/>
        <end position="311"/>
    </location>
</feature>
<sequence length="382" mass="42428">MRKLALIDLGQVALAQTMIMFISLFQLGIINGGYRLYSSQNLEENRKINNLISSFIFVIAIVFGTICLGLLGLIKSINFYFSTITISLIAGLATLGSNWYTNCLVADGRLRISNLINLLAAMSSLAIAASLWGRNLNVALLSLVAQPVLAMILTLIIYPVSRPTQFLLSSELLRRILSLGFIPFAGGILAILTVQIERWMIIYALGPEQLGHYYIIILYTSVFTLVPASLLNVYYPTAMRRFETEDFLALSSIMKQHAKDLIRYIALAVLMTVFLIKPVVTMFLSKFKADTGLVFLGLPGFMAVAMCDVFSLHYHATRRLGPLLWQGLVGIFSLTGGLWILVATKQFSLEHVVIVKSVAAMLTTGMIAALYFRERHERRSQA</sequence>
<evidence type="ECO:0000313" key="7">
    <source>
        <dbReference type="EMBL" id="GLH74278.1"/>
    </source>
</evidence>
<comment type="caution">
    <text evidence="7">The sequence shown here is derived from an EMBL/GenBank/DDBJ whole genome shotgun (WGS) entry which is preliminary data.</text>
</comment>
<feature type="transmembrane region" description="Helical" evidence="6">
    <location>
        <begin position="12"/>
        <end position="30"/>
    </location>
</feature>
<name>A0ABQ5QIX5_9BACT</name>
<feature type="transmembrane region" description="Helical" evidence="6">
    <location>
        <begin position="172"/>
        <end position="193"/>
    </location>
</feature>
<evidence type="ECO:0000256" key="3">
    <source>
        <dbReference type="ARBA" id="ARBA00022692"/>
    </source>
</evidence>
<evidence type="ECO:0000256" key="1">
    <source>
        <dbReference type="ARBA" id="ARBA00004651"/>
    </source>
</evidence>
<dbReference type="Proteomes" id="UP001165069">
    <property type="component" value="Unassembled WGS sequence"/>
</dbReference>
<gene>
    <name evidence="7" type="ORF">GETHLI_27800</name>
</gene>
<keyword evidence="5 6" id="KW-0472">Membrane</keyword>
<keyword evidence="2" id="KW-1003">Cell membrane</keyword>
<feature type="transmembrane region" description="Helical" evidence="6">
    <location>
        <begin position="51"/>
        <end position="73"/>
    </location>
</feature>
<keyword evidence="3 6" id="KW-0812">Transmembrane</keyword>
<reference evidence="7 8" key="1">
    <citation type="journal article" date="2023" name="Antonie Van Leeuwenhoek">
        <title>Mesoterricola silvestris gen. nov., sp. nov., Mesoterricola sediminis sp. nov., Geothrix oryzae sp. nov., Geothrix edaphica sp. nov., Geothrix rubra sp. nov., and Geothrix limicola sp. nov., six novel members of Acidobacteriota isolated from soils.</title>
        <authorList>
            <person name="Itoh H."/>
            <person name="Sugisawa Y."/>
            <person name="Mise K."/>
            <person name="Xu Z."/>
            <person name="Kuniyasu M."/>
            <person name="Ushijima N."/>
            <person name="Kawano K."/>
            <person name="Kobayashi E."/>
            <person name="Shiratori Y."/>
            <person name="Masuda Y."/>
            <person name="Senoo K."/>
        </authorList>
    </citation>
    <scope>NUCLEOTIDE SEQUENCE [LARGE SCALE GENOMIC DNA]</scope>
    <source>
        <strain evidence="7 8">Red804</strain>
    </source>
</reference>
<protein>
    <recommendedName>
        <fullName evidence="9">Polysaccharide biosynthesis protein</fullName>
    </recommendedName>
</protein>
<dbReference type="PANTHER" id="PTHR30250">
    <property type="entry name" value="PST FAMILY PREDICTED COLANIC ACID TRANSPORTER"/>
    <property type="match status" value="1"/>
</dbReference>
<evidence type="ECO:0008006" key="9">
    <source>
        <dbReference type="Google" id="ProtNLM"/>
    </source>
</evidence>
<accession>A0ABQ5QIX5</accession>
<evidence type="ECO:0000256" key="2">
    <source>
        <dbReference type="ARBA" id="ARBA00022475"/>
    </source>
</evidence>
<feature type="transmembrane region" description="Helical" evidence="6">
    <location>
        <begin position="112"/>
        <end position="132"/>
    </location>
</feature>
<comment type="subcellular location">
    <subcellularLocation>
        <location evidence="1">Cell membrane</location>
        <topology evidence="1">Multi-pass membrane protein</topology>
    </subcellularLocation>
</comment>
<evidence type="ECO:0000256" key="4">
    <source>
        <dbReference type="ARBA" id="ARBA00022989"/>
    </source>
</evidence>
<feature type="transmembrane region" description="Helical" evidence="6">
    <location>
        <begin position="354"/>
        <end position="372"/>
    </location>
</feature>
<keyword evidence="4 6" id="KW-1133">Transmembrane helix</keyword>
<proteinExistence type="predicted"/>
<evidence type="ECO:0000256" key="5">
    <source>
        <dbReference type="ARBA" id="ARBA00023136"/>
    </source>
</evidence>
<feature type="transmembrane region" description="Helical" evidence="6">
    <location>
        <begin position="79"/>
        <end position="100"/>
    </location>
</feature>
<keyword evidence="8" id="KW-1185">Reference proteome</keyword>
<feature type="transmembrane region" description="Helical" evidence="6">
    <location>
        <begin position="261"/>
        <end position="280"/>
    </location>
</feature>
<feature type="transmembrane region" description="Helical" evidence="6">
    <location>
        <begin position="213"/>
        <end position="235"/>
    </location>
</feature>
<dbReference type="PANTHER" id="PTHR30250:SF11">
    <property type="entry name" value="O-ANTIGEN TRANSPORTER-RELATED"/>
    <property type="match status" value="1"/>
</dbReference>
<dbReference type="EMBL" id="BSDE01000006">
    <property type="protein sequence ID" value="GLH74278.1"/>
    <property type="molecule type" value="Genomic_DNA"/>
</dbReference>
<feature type="transmembrane region" description="Helical" evidence="6">
    <location>
        <begin position="323"/>
        <end position="342"/>
    </location>
</feature>
<organism evidence="7 8">
    <name type="scientific">Geothrix limicola</name>
    <dbReference type="NCBI Taxonomy" id="2927978"/>
    <lineage>
        <taxon>Bacteria</taxon>
        <taxon>Pseudomonadati</taxon>
        <taxon>Acidobacteriota</taxon>
        <taxon>Holophagae</taxon>
        <taxon>Holophagales</taxon>
        <taxon>Holophagaceae</taxon>
        <taxon>Geothrix</taxon>
    </lineage>
</organism>